<name>A0ABQ3T7G8_9ACTN</name>
<accession>A0ABQ3T7G8</accession>
<feature type="region of interest" description="Disordered" evidence="1">
    <location>
        <begin position="1"/>
        <end position="32"/>
    </location>
</feature>
<protein>
    <submittedName>
        <fullName evidence="2">Uncharacterized protein</fullName>
    </submittedName>
</protein>
<keyword evidence="3" id="KW-1185">Reference proteome</keyword>
<gene>
    <name evidence="2" type="ORF">Sspor_16730</name>
</gene>
<evidence type="ECO:0000256" key="1">
    <source>
        <dbReference type="SAM" id="MobiDB-lite"/>
    </source>
</evidence>
<evidence type="ECO:0000313" key="2">
    <source>
        <dbReference type="EMBL" id="GHI76112.1"/>
    </source>
</evidence>
<proteinExistence type="predicted"/>
<dbReference type="EMBL" id="BNED01000005">
    <property type="protein sequence ID" value="GHI76112.1"/>
    <property type="molecule type" value="Genomic_DNA"/>
</dbReference>
<sequence length="145" mass="16120">MDSHVIKRLDRQAPLGGPASVRGTGPGPGERLRVTGDRRCRCINMTDFMVQIPADWLARVFLSLRRGTSDDAHTLAGELQPFTEKPGQRVPVPRGTVLRTELALRREIETASEEDRRAELSEQAEYLVKARLVESGDDMEPSPLS</sequence>
<evidence type="ECO:0000313" key="3">
    <source>
        <dbReference type="Proteomes" id="UP000608522"/>
    </source>
</evidence>
<feature type="compositionally biased region" description="Basic and acidic residues" evidence="1">
    <location>
        <begin position="1"/>
        <end position="11"/>
    </location>
</feature>
<reference evidence="3" key="1">
    <citation type="submission" date="2023-07" db="EMBL/GenBank/DDBJ databases">
        <title>Whole genome shotgun sequence of Streptomyces spororaveus NBRC 15456.</title>
        <authorList>
            <person name="Komaki H."/>
            <person name="Tamura T."/>
        </authorList>
    </citation>
    <scope>NUCLEOTIDE SEQUENCE [LARGE SCALE GENOMIC DNA]</scope>
    <source>
        <strain evidence="3">NBRC 15456</strain>
    </source>
</reference>
<organism evidence="2 3">
    <name type="scientific">Streptomyces spororaveus</name>
    <dbReference type="NCBI Taxonomy" id="284039"/>
    <lineage>
        <taxon>Bacteria</taxon>
        <taxon>Bacillati</taxon>
        <taxon>Actinomycetota</taxon>
        <taxon>Actinomycetes</taxon>
        <taxon>Kitasatosporales</taxon>
        <taxon>Streptomycetaceae</taxon>
        <taxon>Streptomyces</taxon>
    </lineage>
</organism>
<comment type="caution">
    <text evidence="2">The sequence shown here is derived from an EMBL/GenBank/DDBJ whole genome shotgun (WGS) entry which is preliminary data.</text>
</comment>
<dbReference type="Proteomes" id="UP000608522">
    <property type="component" value="Unassembled WGS sequence"/>
</dbReference>